<keyword evidence="2" id="KW-1133">Transmembrane helix</keyword>
<evidence type="ECO:0000313" key="4">
    <source>
        <dbReference type="Proteomes" id="UP000304900"/>
    </source>
</evidence>
<evidence type="ECO:0000256" key="2">
    <source>
        <dbReference type="SAM" id="Phobius"/>
    </source>
</evidence>
<feature type="transmembrane region" description="Helical" evidence="2">
    <location>
        <begin position="97"/>
        <end position="116"/>
    </location>
</feature>
<proteinExistence type="predicted"/>
<organism evidence="3 4">
    <name type="scientific">Dyadobacter frigoris</name>
    <dbReference type="NCBI Taxonomy" id="2576211"/>
    <lineage>
        <taxon>Bacteria</taxon>
        <taxon>Pseudomonadati</taxon>
        <taxon>Bacteroidota</taxon>
        <taxon>Cytophagia</taxon>
        <taxon>Cytophagales</taxon>
        <taxon>Spirosomataceae</taxon>
        <taxon>Dyadobacter</taxon>
    </lineage>
</organism>
<sequence length="263" mass="30592">MQNPINHYSSIWEAITLVKTPLALLALMLLIAFLVARNIIKSKRKEVESAPEHKRAKLIETLRQEMSISTDRLKGTKLENVILMELRIRERRHMFRLRIILISIVLFALLVAYAFYQFKEKREVPDSQIGKTLSQKDTFVIKAPPPPPATTFSILPFSKIVTEKLKSMPHLKYKSVNADRRVKIGYDKTNIIQGDGYFTIKNGCEVIVYVNDEDCFHLNETLNYLDNFKFRVDLEKSAQEEALKIFENNINLYQSQLKRCLED</sequence>
<dbReference type="AlphaFoldDB" id="A0A4U6CQK8"/>
<gene>
    <name evidence="3" type="ORF">FDK13_33395</name>
</gene>
<feature type="transmembrane region" description="Helical" evidence="2">
    <location>
        <begin position="20"/>
        <end position="40"/>
    </location>
</feature>
<dbReference type="RefSeq" id="WP_137344362.1">
    <property type="nucleotide sequence ID" value="NZ_SZVO01000028.1"/>
</dbReference>
<name>A0A4U6CQK8_9BACT</name>
<evidence type="ECO:0000313" key="3">
    <source>
        <dbReference type="EMBL" id="TKT85731.1"/>
    </source>
</evidence>
<evidence type="ECO:0000256" key="1">
    <source>
        <dbReference type="SAM" id="Coils"/>
    </source>
</evidence>
<keyword evidence="1" id="KW-0175">Coiled coil</keyword>
<comment type="caution">
    <text evidence="3">The sequence shown here is derived from an EMBL/GenBank/DDBJ whole genome shotgun (WGS) entry which is preliminary data.</text>
</comment>
<protein>
    <submittedName>
        <fullName evidence="3">Uncharacterized protein</fullName>
    </submittedName>
</protein>
<accession>A0A4U6CQK8</accession>
<keyword evidence="2" id="KW-0812">Transmembrane</keyword>
<keyword evidence="4" id="KW-1185">Reference proteome</keyword>
<dbReference type="EMBL" id="SZVO01000028">
    <property type="protein sequence ID" value="TKT85731.1"/>
    <property type="molecule type" value="Genomic_DNA"/>
</dbReference>
<reference evidence="3 4" key="1">
    <citation type="submission" date="2019-05" db="EMBL/GenBank/DDBJ databases">
        <title>Dyadobacter AR-3-8 sp. nov., isolated from arctic soil.</title>
        <authorList>
            <person name="Chaudhary D.K."/>
        </authorList>
    </citation>
    <scope>NUCLEOTIDE SEQUENCE [LARGE SCALE GENOMIC DNA]</scope>
    <source>
        <strain evidence="3 4">AR-3-8</strain>
    </source>
</reference>
<dbReference type="Proteomes" id="UP000304900">
    <property type="component" value="Unassembled WGS sequence"/>
</dbReference>
<feature type="coiled-coil region" evidence="1">
    <location>
        <begin position="236"/>
        <end position="263"/>
    </location>
</feature>
<keyword evidence="2" id="KW-0472">Membrane</keyword>